<proteinExistence type="predicted"/>
<evidence type="ECO:0000313" key="3">
    <source>
        <dbReference type="Proteomes" id="UP001189429"/>
    </source>
</evidence>
<name>A0ABN9Y9T1_9DINO</name>
<evidence type="ECO:0000313" key="2">
    <source>
        <dbReference type="EMBL" id="CAK0908802.1"/>
    </source>
</evidence>
<sequence length="139" mass="14727">MDVGSIRCSRGPRALPDSCSSTGSSGSAVSLGSLPCLRRGGGVLSGGPRACVPREGCRRPGRLSGRPSSGPRERGGPRAPEVPRRARVDPAWEHDTEVEFLELGRSEKSWWMQRAETMGGASRSLPMEANWVPVSEGAA</sequence>
<feature type="region of interest" description="Disordered" evidence="1">
    <location>
        <begin position="1"/>
        <end position="90"/>
    </location>
</feature>
<protein>
    <submittedName>
        <fullName evidence="2">Uncharacterized protein</fullName>
    </submittedName>
</protein>
<comment type="caution">
    <text evidence="2">The sequence shown here is derived from an EMBL/GenBank/DDBJ whole genome shotgun (WGS) entry which is preliminary data.</text>
</comment>
<feature type="compositionally biased region" description="Basic and acidic residues" evidence="1">
    <location>
        <begin position="71"/>
        <end position="90"/>
    </location>
</feature>
<organism evidence="2 3">
    <name type="scientific">Prorocentrum cordatum</name>
    <dbReference type="NCBI Taxonomy" id="2364126"/>
    <lineage>
        <taxon>Eukaryota</taxon>
        <taxon>Sar</taxon>
        <taxon>Alveolata</taxon>
        <taxon>Dinophyceae</taxon>
        <taxon>Prorocentrales</taxon>
        <taxon>Prorocentraceae</taxon>
        <taxon>Prorocentrum</taxon>
    </lineage>
</organism>
<reference evidence="2" key="1">
    <citation type="submission" date="2023-10" db="EMBL/GenBank/DDBJ databases">
        <authorList>
            <person name="Chen Y."/>
            <person name="Shah S."/>
            <person name="Dougan E. K."/>
            <person name="Thang M."/>
            <person name="Chan C."/>
        </authorList>
    </citation>
    <scope>NUCLEOTIDE SEQUENCE [LARGE SCALE GENOMIC DNA]</scope>
</reference>
<feature type="compositionally biased region" description="Low complexity" evidence="1">
    <location>
        <begin position="18"/>
        <end position="33"/>
    </location>
</feature>
<accession>A0ABN9Y9T1</accession>
<dbReference type="Proteomes" id="UP001189429">
    <property type="component" value="Unassembled WGS sequence"/>
</dbReference>
<keyword evidence="3" id="KW-1185">Reference proteome</keyword>
<dbReference type="EMBL" id="CAUYUJ010022082">
    <property type="protein sequence ID" value="CAK0908802.1"/>
    <property type="molecule type" value="Genomic_DNA"/>
</dbReference>
<gene>
    <name evidence="2" type="ORF">PCOR1329_LOCUS83397</name>
</gene>
<evidence type="ECO:0000256" key="1">
    <source>
        <dbReference type="SAM" id="MobiDB-lite"/>
    </source>
</evidence>